<organism evidence="1 2">
    <name type="scientific">Anaerosphaera aminiphila DSM 21120</name>
    <dbReference type="NCBI Taxonomy" id="1120995"/>
    <lineage>
        <taxon>Bacteria</taxon>
        <taxon>Bacillati</taxon>
        <taxon>Bacillota</taxon>
        <taxon>Tissierellia</taxon>
        <taxon>Tissierellales</taxon>
        <taxon>Peptoniphilaceae</taxon>
        <taxon>Anaerosphaera</taxon>
    </lineage>
</organism>
<gene>
    <name evidence="1" type="ORF">SAMN02745245_01160</name>
</gene>
<sequence>MEDERFKKIVKNLADNLKLEIGINPSTGEEGIKINEIPTEMDVEFIKLNKEKIILALKSLKEDEKAEDKIEVENEIEVKLLFKESVYKKLLENSEEESLNVEEYILSVLNEKI</sequence>
<dbReference type="Proteomes" id="UP000184032">
    <property type="component" value="Unassembled WGS sequence"/>
</dbReference>
<keyword evidence="2" id="KW-1185">Reference proteome</keyword>
<name>A0A1M5SE15_9FIRM</name>
<dbReference type="RefSeq" id="WP_073184622.1">
    <property type="nucleotide sequence ID" value="NZ_FQXI01000007.1"/>
</dbReference>
<reference evidence="1 2" key="1">
    <citation type="submission" date="2016-11" db="EMBL/GenBank/DDBJ databases">
        <authorList>
            <person name="Jaros S."/>
            <person name="Januszkiewicz K."/>
            <person name="Wedrychowicz H."/>
        </authorList>
    </citation>
    <scope>NUCLEOTIDE SEQUENCE [LARGE SCALE GENOMIC DNA]</scope>
    <source>
        <strain evidence="1 2">DSM 21120</strain>
    </source>
</reference>
<dbReference type="STRING" id="1120995.SAMN02745245_01160"/>
<protein>
    <submittedName>
        <fullName evidence="1">Uncharacterized protein</fullName>
    </submittedName>
</protein>
<proteinExistence type="predicted"/>
<dbReference type="EMBL" id="FQXI01000007">
    <property type="protein sequence ID" value="SHH36675.1"/>
    <property type="molecule type" value="Genomic_DNA"/>
</dbReference>
<accession>A0A1M5SE15</accession>
<evidence type="ECO:0000313" key="1">
    <source>
        <dbReference type="EMBL" id="SHH36675.1"/>
    </source>
</evidence>
<dbReference type="AlphaFoldDB" id="A0A1M5SE15"/>
<dbReference type="OrthoDB" id="9975697at2"/>
<evidence type="ECO:0000313" key="2">
    <source>
        <dbReference type="Proteomes" id="UP000184032"/>
    </source>
</evidence>